<dbReference type="GO" id="GO:0006814">
    <property type="term" value="P:sodium ion transport"/>
    <property type="evidence" value="ECO:0007669"/>
    <property type="project" value="UniProtKB-KW"/>
</dbReference>
<evidence type="ECO:0000256" key="14">
    <source>
        <dbReference type="SAM" id="SignalP"/>
    </source>
</evidence>
<keyword evidence="8" id="KW-0915">Sodium</keyword>
<keyword evidence="10 13" id="KW-0472">Membrane</keyword>
<feature type="transmembrane region" description="Helical" evidence="13">
    <location>
        <begin position="221"/>
        <end position="240"/>
    </location>
</feature>
<evidence type="ECO:0000256" key="2">
    <source>
        <dbReference type="ARBA" id="ARBA00006434"/>
    </source>
</evidence>
<protein>
    <recommendedName>
        <fullName evidence="16">Solute:Sodium symporter family</fullName>
    </recommendedName>
</protein>
<keyword evidence="14" id="KW-0732">Signal</keyword>
<feature type="transmembrane region" description="Helical" evidence="13">
    <location>
        <begin position="183"/>
        <end position="215"/>
    </location>
</feature>
<feature type="transmembrane region" description="Helical" evidence="13">
    <location>
        <begin position="585"/>
        <end position="604"/>
    </location>
</feature>
<feature type="transmembrane region" description="Helical" evidence="13">
    <location>
        <begin position="664"/>
        <end position="680"/>
    </location>
</feature>
<comment type="similarity">
    <text evidence="2 12">Belongs to the sodium:solute symporter (SSF) (TC 2.A.21) family.</text>
</comment>
<dbReference type="PANTHER" id="PTHR48086">
    <property type="entry name" value="SODIUM/PROLINE SYMPORTER-RELATED"/>
    <property type="match status" value="1"/>
</dbReference>
<feature type="transmembrane region" description="Helical" evidence="13">
    <location>
        <begin position="247"/>
        <end position="265"/>
    </location>
</feature>
<keyword evidence="6" id="KW-0769">Symport</keyword>
<keyword evidence="7 13" id="KW-1133">Transmembrane helix</keyword>
<feature type="transmembrane region" description="Helical" evidence="13">
    <location>
        <begin position="520"/>
        <end position="542"/>
    </location>
</feature>
<dbReference type="InterPro" id="IPR050277">
    <property type="entry name" value="Sodium:Solute_Symporter"/>
</dbReference>
<name>A0A7S0IDA0_MICPS</name>
<feature type="signal peptide" evidence="14">
    <location>
        <begin position="1"/>
        <end position="25"/>
    </location>
</feature>
<accession>A0A7S0IDA0</accession>
<keyword evidence="4" id="KW-1003">Cell membrane</keyword>
<dbReference type="GO" id="GO:0015293">
    <property type="term" value="F:symporter activity"/>
    <property type="evidence" value="ECO:0007669"/>
    <property type="project" value="UniProtKB-KW"/>
</dbReference>
<sequence>MSRYTMYALVLGTAVALAVTGGADAACMSQKDNDDFFAGLAGAPIPLADSCCQMDVCGIPCPAAHPKPDSGFGVGIGIMIAFFCAIGLGAFYFVGGKAENFFVAGRSLPLFVVTLTLASQSIDSNALLGNADLSYKYHFYDGAVLPIGLGLSLILNGIFLAHKVNEELVLTLPDIYGKKYGKVVEICTSICTCCSFLCLLAGNLVGMSVILAYIFDISETGAVFLSGIICLAYTACGGLFSVAYTDVVQAAIGMIGCLSVAYWLIGNAEKEAPPPSIGMPKAPGFTTFTSATVANQDIGFYVYPDDATAAMYDGVDCEFTAGAKCYNTAKWCPSDDNCVADNGAYPIGDQRIFENQMTDPAALTPFPNAIFFNWATIFVLGFGNLAALDFQARCMAAKTPLQARIGCILGGLLTFFVGIPFAYLGAITRYYYGPDSKYAEFEADSCSEILDLPTCAAWQPDPQAFIKLLTTEPPAFLGGWGLLGIVAASMSTSDGAILALGTVFSHNVVRHFVEFDDKKLLMISRIATVPFAFIAMIIASAYSSDHPSGATGYLLIVAFDIVLAGCIVPLFAAFYWPFGKPSPSAALFAVVGGTLLRVILEVSLPKDGWLILPFAKKEFYDYGVPVKDEGTFFPNWFDVPDDEKWTPSSCPQTRFEDYTGVDSLASPLFSLVLFLLVSGIEKMKGSPLLDFGEWSEPYNKKINEDNAASVTKV</sequence>
<dbReference type="Pfam" id="PF00474">
    <property type="entry name" value="SSF"/>
    <property type="match status" value="1"/>
</dbReference>
<feature type="transmembrane region" description="Helical" evidence="13">
    <location>
        <begin position="554"/>
        <end position="578"/>
    </location>
</feature>
<dbReference type="PROSITE" id="PS50283">
    <property type="entry name" value="NA_SOLUT_SYMP_3"/>
    <property type="match status" value="1"/>
</dbReference>
<evidence type="ECO:0000256" key="8">
    <source>
        <dbReference type="ARBA" id="ARBA00023053"/>
    </source>
</evidence>
<feature type="transmembrane region" description="Helical" evidence="13">
    <location>
        <begin position="101"/>
        <end position="122"/>
    </location>
</feature>
<evidence type="ECO:0000256" key="3">
    <source>
        <dbReference type="ARBA" id="ARBA00022448"/>
    </source>
</evidence>
<evidence type="ECO:0000313" key="15">
    <source>
        <dbReference type="EMBL" id="CAD8518246.1"/>
    </source>
</evidence>
<feature type="transmembrane region" description="Helical" evidence="13">
    <location>
        <begin position="408"/>
        <end position="432"/>
    </location>
</feature>
<evidence type="ECO:0008006" key="16">
    <source>
        <dbReference type="Google" id="ProtNLM"/>
    </source>
</evidence>
<gene>
    <name evidence="15" type="ORF">MCOM1403_LOCUS5672</name>
</gene>
<dbReference type="InterPro" id="IPR038377">
    <property type="entry name" value="Na/Glc_symporter_sf"/>
</dbReference>
<feature type="transmembrane region" description="Helical" evidence="13">
    <location>
        <begin position="477"/>
        <end position="500"/>
    </location>
</feature>
<keyword evidence="3" id="KW-0813">Transport</keyword>
<keyword evidence="9" id="KW-0406">Ion transport</keyword>
<evidence type="ECO:0000256" key="6">
    <source>
        <dbReference type="ARBA" id="ARBA00022847"/>
    </source>
</evidence>
<evidence type="ECO:0000256" key="9">
    <source>
        <dbReference type="ARBA" id="ARBA00023065"/>
    </source>
</evidence>
<evidence type="ECO:0000256" key="7">
    <source>
        <dbReference type="ARBA" id="ARBA00022989"/>
    </source>
</evidence>
<feature type="transmembrane region" description="Helical" evidence="13">
    <location>
        <begin position="369"/>
        <end position="388"/>
    </location>
</feature>
<keyword evidence="5 13" id="KW-0812">Transmembrane</keyword>
<evidence type="ECO:0000256" key="1">
    <source>
        <dbReference type="ARBA" id="ARBA00004651"/>
    </source>
</evidence>
<evidence type="ECO:0000256" key="12">
    <source>
        <dbReference type="RuleBase" id="RU362091"/>
    </source>
</evidence>
<evidence type="ECO:0000256" key="10">
    <source>
        <dbReference type="ARBA" id="ARBA00023136"/>
    </source>
</evidence>
<dbReference type="PANTHER" id="PTHR48086:SF3">
    <property type="entry name" value="SODIUM_PROLINE SYMPORTER"/>
    <property type="match status" value="1"/>
</dbReference>
<reference evidence="15" key="1">
    <citation type="submission" date="2021-01" db="EMBL/GenBank/DDBJ databases">
        <authorList>
            <person name="Corre E."/>
            <person name="Pelletier E."/>
            <person name="Niang G."/>
            <person name="Scheremetjew M."/>
            <person name="Finn R."/>
            <person name="Kale V."/>
            <person name="Holt S."/>
            <person name="Cochrane G."/>
            <person name="Meng A."/>
            <person name="Brown T."/>
            <person name="Cohen L."/>
        </authorList>
    </citation>
    <scope>NUCLEOTIDE SEQUENCE</scope>
    <source>
        <strain evidence="15">CCMP1723</strain>
    </source>
</reference>
<feature type="transmembrane region" description="Helical" evidence="13">
    <location>
        <begin position="142"/>
        <end position="162"/>
    </location>
</feature>
<dbReference type="InterPro" id="IPR001734">
    <property type="entry name" value="Na/solute_symporter"/>
</dbReference>
<dbReference type="AlphaFoldDB" id="A0A7S0IDA0"/>
<evidence type="ECO:0000256" key="11">
    <source>
        <dbReference type="ARBA" id="ARBA00023201"/>
    </source>
</evidence>
<proteinExistence type="inferred from homology"/>
<feature type="chain" id="PRO_5031461570" description="Solute:Sodium symporter family" evidence="14">
    <location>
        <begin position="26"/>
        <end position="713"/>
    </location>
</feature>
<dbReference type="Gene3D" id="1.20.1730.10">
    <property type="entry name" value="Sodium/glucose cotransporter"/>
    <property type="match status" value="1"/>
</dbReference>
<evidence type="ECO:0000256" key="4">
    <source>
        <dbReference type="ARBA" id="ARBA00022475"/>
    </source>
</evidence>
<dbReference type="EMBL" id="HBEQ01007150">
    <property type="protein sequence ID" value="CAD8518246.1"/>
    <property type="molecule type" value="Transcribed_RNA"/>
</dbReference>
<evidence type="ECO:0000256" key="5">
    <source>
        <dbReference type="ARBA" id="ARBA00022692"/>
    </source>
</evidence>
<keyword evidence="11" id="KW-0739">Sodium transport</keyword>
<dbReference type="GO" id="GO:0005886">
    <property type="term" value="C:plasma membrane"/>
    <property type="evidence" value="ECO:0007669"/>
    <property type="project" value="UniProtKB-SubCell"/>
</dbReference>
<evidence type="ECO:0000256" key="13">
    <source>
        <dbReference type="SAM" id="Phobius"/>
    </source>
</evidence>
<organism evidence="15">
    <name type="scientific">Micromonas pusilla</name>
    <name type="common">Picoplanktonic green alga</name>
    <name type="synonym">Chromulina pusilla</name>
    <dbReference type="NCBI Taxonomy" id="38833"/>
    <lineage>
        <taxon>Eukaryota</taxon>
        <taxon>Viridiplantae</taxon>
        <taxon>Chlorophyta</taxon>
        <taxon>Mamiellophyceae</taxon>
        <taxon>Mamiellales</taxon>
        <taxon>Mamiellaceae</taxon>
        <taxon>Micromonas</taxon>
    </lineage>
</organism>
<comment type="subcellular location">
    <subcellularLocation>
        <location evidence="1">Cell membrane</location>
        <topology evidence="1">Multi-pass membrane protein</topology>
    </subcellularLocation>
</comment>
<feature type="transmembrane region" description="Helical" evidence="13">
    <location>
        <begin position="72"/>
        <end position="94"/>
    </location>
</feature>